<dbReference type="AlphaFoldDB" id="A0A2W0H434"/>
<dbReference type="EMBL" id="PDOF01000003">
    <property type="protein sequence ID" value="PYZ95927.1"/>
    <property type="molecule type" value="Genomic_DNA"/>
</dbReference>
<reference evidence="1 2" key="1">
    <citation type="submission" date="2017-10" db="EMBL/GenBank/DDBJ databases">
        <title>Bacillus sp. nov., a halophilic bacterium isolated from a Yangshapao Lake.</title>
        <authorList>
            <person name="Wang H."/>
        </authorList>
    </citation>
    <scope>NUCLEOTIDE SEQUENCE [LARGE SCALE GENOMIC DNA]</scope>
    <source>
        <strain evidence="1 2">YSP-3</strain>
    </source>
</reference>
<accession>A0A2W0H434</accession>
<sequence length="407" mass="45770">MTKTTRIGNPKKYDGYKSFQYLEEGKDYQPYKLAKEIDRVPAYTYPVSEEEEEKVQDILGKEHIVSMHEHTFICPEDVSEIFEFRRQGRDWTAFEALSRSGLDVIFENFMDGTAMITSQAGWKWSDVIHDIGIRYSDIAHQDMVIKAERIDDLYRAKKEGKIAFVSSLEAATMIENELDRLDVLYGLGVRCMGIAYSEANQLGAGLREPSDGGLTVFGKQAVERMNKLGITIDVSHCGDQTALDTIETSTKPVSITHVGARSLWKTNRMKPDEVIKACAEKGGVIAIEAAPHTTLTHNHPSHSIESFMEHFEYVANLVGIDHVAFGPDTLFGDHVQLHSVFARQLSIGSSHKGPAFDKVEYVKGLENPAECFPNIARWLVKHGYGEEAIRKVMGQNILRLLEETWAK</sequence>
<organism evidence="1 2">
    <name type="scientific">Alteribacter lacisalsi</name>
    <dbReference type="NCBI Taxonomy" id="2045244"/>
    <lineage>
        <taxon>Bacteria</taxon>
        <taxon>Bacillati</taxon>
        <taxon>Bacillota</taxon>
        <taxon>Bacilli</taxon>
        <taxon>Bacillales</taxon>
        <taxon>Bacillaceae</taxon>
        <taxon>Alteribacter</taxon>
    </lineage>
</organism>
<dbReference type="SUPFAM" id="SSF51556">
    <property type="entry name" value="Metallo-dependent hydrolases"/>
    <property type="match status" value="1"/>
</dbReference>
<keyword evidence="2" id="KW-1185">Reference proteome</keyword>
<dbReference type="RefSeq" id="WP_110521204.1">
    <property type="nucleotide sequence ID" value="NZ_PDOF01000003.1"/>
</dbReference>
<dbReference type="PROSITE" id="PS51365">
    <property type="entry name" value="RENAL_DIPEPTIDASE_2"/>
    <property type="match status" value="1"/>
</dbReference>
<dbReference type="Gene3D" id="3.20.20.140">
    <property type="entry name" value="Metal-dependent hydrolases"/>
    <property type="match status" value="1"/>
</dbReference>
<dbReference type="PANTHER" id="PTHR10443:SF12">
    <property type="entry name" value="DIPEPTIDASE"/>
    <property type="match status" value="1"/>
</dbReference>
<gene>
    <name evidence="1" type="ORF">CR205_16250</name>
</gene>
<dbReference type="InterPro" id="IPR008257">
    <property type="entry name" value="Pept_M19"/>
</dbReference>
<dbReference type="GO" id="GO:0006508">
    <property type="term" value="P:proteolysis"/>
    <property type="evidence" value="ECO:0007669"/>
    <property type="project" value="InterPro"/>
</dbReference>
<comment type="caution">
    <text evidence="1">The sequence shown here is derived from an EMBL/GenBank/DDBJ whole genome shotgun (WGS) entry which is preliminary data.</text>
</comment>
<evidence type="ECO:0000313" key="2">
    <source>
        <dbReference type="Proteomes" id="UP000248066"/>
    </source>
</evidence>
<evidence type="ECO:0000313" key="1">
    <source>
        <dbReference type="EMBL" id="PYZ95927.1"/>
    </source>
</evidence>
<dbReference type="PANTHER" id="PTHR10443">
    <property type="entry name" value="MICROSOMAL DIPEPTIDASE"/>
    <property type="match status" value="1"/>
</dbReference>
<name>A0A2W0H434_9BACI</name>
<dbReference type="Proteomes" id="UP000248066">
    <property type="component" value="Unassembled WGS sequence"/>
</dbReference>
<proteinExistence type="predicted"/>
<protein>
    <submittedName>
        <fullName evidence="1">Diguanylate cyclase</fullName>
    </submittedName>
</protein>
<dbReference type="Pfam" id="PF01244">
    <property type="entry name" value="Peptidase_M19"/>
    <property type="match status" value="1"/>
</dbReference>
<dbReference type="GO" id="GO:0070573">
    <property type="term" value="F:metallodipeptidase activity"/>
    <property type="evidence" value="ECO:0007669"/>
    <property type="project" value="InterPro"/>
</dbReference>
<dbReference type="InterPro" id="IPR032466">
    <property type="entry name" value="Metal_Hydrolase"/>
</dbReference>
<dbReference type="OrthoDB" id="9804920at2"/>